<dbReference type="AlphaFoldDB" id="A0A1W1CG11"/>
<gene>
    <name evidence="1" type="ORF">MNB_SM-5-1153</name>
</gene>
<name>A0A1W1CG11_9ZZZZ</name>
<protein>
    <submittedName>
        <fullName evidence="1">NosL-related protein</fullName>
    </submittedName>
</protein>
<dbReference type="PANTHER" id="PTHR41247">
    <property type="entry name" value="HTH-TYPE TRANSCRIPTIONAL REPRESSOR YCNK"/>
    <property type="match status" value="1"/>
</dbReference>
<dbReference type="SUPFAM" id="SSF160387">
    <property type="entry name" value="NosL/MerB-like"/>
    <property type="match status" value="1"/>
</dbReference>
<accession>A0A1W1CG11</accession>
<dbReference type="Pfam" id="PF05573">
    <property type="entry name" value="NosL"/>
    <property type="match status" value="1"/>
</dbReference>
<sequence length="222" mass="25946">MSLFKLISLFIFSAVSLFAYPQYSLAVKEKKIYPMGEKIYKKKCPQLHLANYKDFTSLQDAIVQKHICSKLPSKYSDALLVYLWEVKRAKRHTKHYARLTVTKSEKCPICGMFLYKYPRWVARIEYKNKNLSFDGVKDLMKYYFKHTQNIKVVLVQDYYTQETVDAKDAYFVVGSNVYGPMGNELIAFKDKKEAKRFMIDHRGKRILSFGAITPAEVAQLDE</sequence>
<organism evidence="1">
    <name type="scientific">hydrothermal vent metagenome</name>
    <dbReference type="NCBI Taxonomy" id="652676"/>
    <lineage>
        <taxon>unclassified sequences</taxon>
        <taxon>metagenomes</taxon>
        <taxon>ecological metagenomes</taxon>
    </lineage>
</organism>
<reference evidence="1" key="1">
    <citation type="submission" date="2016-10" db="EMBL/GenBank/DDBJ databases">
        <authorList>
            <person name="de Groot N.N."/>
        </authorList>
    </citation>
    <scope>NUCLEOTIDE SEQUENCE</scope>
</reference>
<dbReference type="EMBL" id="FPHH01000083">
    <property type="protein sequence ID" value="SFV64631.1"/>
    <property type="molecule type" value="Genomic_DNA"/>
</dbReference>
<dbReference type="Gene3D" id="3.30.70.2050">
    <property type="match status" value="1"/>
</dbReference>
<dbReference type="PANTHER" id="PTHR41247:SF1">
    <property type="entry name" value="HTH-TYPE TRANSCRIPTIONAL REPRESSOR YCNK"/>
    <property type="match status" value="1"/>
</dbReference>
<evidence type="ECO:0000313" key="1">
    <source>
        <dbReference type="EMBL" id="SFV64631.1"/>
    </source>
</evidence>
<proteinExistence type="predicted"/>
<dbReference type="InterPro" id="IPR008719">
    <property type="entry name" value="N2O_reductase_NosL"/>
</dbReference>